<keyword evidence="2" id="KW-1185">Reference proteome</keyword>
<gene>
    <name evidence="1" type="ORF">ACI1P1_20015</name>
</gene>
<sequence>MTEKELFETYKKDVYKTCLYMLQQRADAEDVCQDVFMTVFRHDWRQVEYLKTWLLRVAVNHCLNHLKKNSRFRTDGQLLLFQRRPETAKAAEVVAEERESATETVKLVGQLPAKIRAAVSLRYLHECSLSEIAAILSIPEGTVKSRLNKGLKLLRPMMEARGMTMEKEGAEPYEQDGGQAYSFTER</sequence>
<name>A0ACC7P0N4_9BACL</name>
<accession>A0ACC7P0N4</accession>
<evidence type="ECO:0000313" key="1">
    <source>
        <dbReference type="EMBL" id="MFM9330591.1"/>
    </source>
</evidence>
<proteinExistence type="predicted"/>
<comment type="caution">
    <text evidence="1">The sequence shown here is derived from an EMBL/GenBank/DDBJ whole genome shotgun (WGS) entry which is preliminary data.</text>
</comment>
<dbReference type="Proteomes" id="UP001631969">
    <property type="component" value="Unassembled WGS sequence"/>
</dbReference>
<dbReference type="EMBL" id="JBJURJ010000013">
    <property type="protein sequence ID" value="MFM9330591.1"/>
    <property type="molecule type" value="Genomic_DNA"/>
</dbReference>
<reference evidence="1" key="1">
    <citation type="submission" date="2024-12" db="EMBL/GenBank/DDBJ databases">
        <authorList>
            <person name="Wu N."/>
        </authorList>
    </citation>
    <scope>NUCLEOTIDE SEQUENCE</scope>
    <source>
        <strain evidence="1">P15</strain>
    </source>
</reference>
<protein>
    <submittedName>
        <fullName evidence="1">RNA polymerase sigma factor</fullName>
    </submittedName>
</protein>
<evidence type="ECO:0000313" key="2">
    <source>
        <dbReference type="Proteomes" id="UP001631969"/>
    </source>
</evidence>
<organism evidence="1 2">
    <name type="scientific">Paenibacillus mesotrionivorans</name>
    <dbReference type="NCBI Taxonomy" id="3160968"/>
    <lineage>
        <taxon>Bacteria</taxon>
        <taxon>Bacillati</taxon>
        <taxon>Bacillota</taxon>
        <taxon>Bacilli</taxon>
        <taxon>Bacillales</taxon>
        <taxon>Paenibacillaceae</taxon>
        <taxon>Paenibacillus</taxon>
    </lineage>
</organism>